<evidence type="ECO:0000313" key="13">
    <source>
        <dbReference type="Proteomes" id="UP000271003"/>
    </source>
</evidence>
<dbReference type="InterPro" id="IPR051014">
    <property type="entry name" value="Cation_Transport_ATPase_IB"/>
</dbReference>
<feature type="transmembrane region" description="Helical" evidence="10">
    <location>
        <begin position="775"/>
        <end position="796"/>
    </location>
</feature>
<dbReference type="Proteomes" id="UP000271003">
    <property type="component" value="Chromosome"/>
</dbReference>
<dbReference type="SFLD" id="SFLDF00027">
    <property type="entry name" value="p-type_atpase"/>
    <property type="match status" value="1"/>
</dbReference>
<evidence type="ECO:0000256" key="8">
    <source>
        <dbReference type="ARBA" id="ARBA00039097"/>
    </source>
</evidence>
<accession>A0A2Z6I9S0</accession>
<dbReference type="SUPFAM" id="SSF55008">
    <property type="entry name" value="HMA, heavy metal-associated domain"/>
    <property type="match status" value="1"/>
</dbReference>
<gene>
    <name evidence="12" type="ORF">SUTMEG_09930</name>
</gene>
<dbReference type="InterPro" id="IPR023299">
    <property type="entry name" value="ATPase_P-typ_cyto_dom_N"/>
</dbReference>
<evidence type="ECO:0000256" key="7">
    <source>
        <dbReference type="ARBA" id="ARBA00023136"/>
    </source>
</evidence>
<dbReference type="GO" id="GO:0005524">
    <property type="term" value="F:ATP binding"/>
    <property type="evidence" value="ECO:0007669"/>
    <property type="project" value="UniProtKB-UniRule"/>
</dbReference>
<dbReference type="InterPro" id="IPR059000">
    <property type="entry name" value="ATPase_P-type_domA"/>
</dbReference>
<dbReference type="RefSeq" id="WP_120176743.1">
    <property type="nucleotide sequence ID" value="NZ_AP018786.1"/>
</dbReference>
<evidence type="ECO:0000256" key="1">
    <source>
        <dbReference type="ARBA" id="ARBA00004370"/>
    </source>
</evidence>
<evidence type="ECO:0000259" key="11">
    <source>
        <dbReference type="Pfam" id="PF00122"/>
    </source>
</evidence>
<feature type="transmembrane region" description="Helical" evidence="10">
    <location>
        <begin position="438"/>
        <end position="467"/>
    </location>
</feature>
<reference evidence="12 13" key="1">
    <citation type="journal article" date="2018" name="Int. J. Syst. Evol. Microbiol.">
        <title>Mesosutterella multiformis gen. nov., sp. nov., a member of the family Sutterellaceae and Sutterella megalosphaeroides sp. nov., isolated from human faeces.</title>
        <authorList>
            <person name="Sakamoto M."/>
            <person name="Ikeyama N."/>
            <person name="Kunihiro T."/>
            <person name="Iino T."/>
            <person name="Yuki M."/>
            <person name="Ohkuma M."/>
        </authorList>
    </citation>
    <scope>NUCLEOTIDE SEQUENCE [LARGE SCALE GENOMIC DNA]</scope>
    <source>
        <strain evidence="12 13">6FBBBH3</strain>
    </source>
</reference>
<evidence type="ECO:0000256" key="3">
    <source>
        <dbReference type="ARBA" id="ARBA00022692"/>
    </source>
</evidence>
<dbReference type="GO" id="GO:0046872">
    <property type="term" value="F:metal ion binding"/>
    <property type="evidence" value="ECO:0007669"/>
    <property type="project" value="UniProtKB-KW"/>
</dbReference>
<evidence type="ECO:0000256" key="9">
    <source>
        <dbReference type="ARBA" id="ARBA00047308"/>
    </source>
</evidence>
<evidence type="ECO:0000313" key="12">
    <source>
        <dbReference type="EMBL" id="BBF23102.1"/>
    </source>
</evidence>
<dbReference type="GO" id="GO:0016887">
    <property type="term" value="F:ATP hydrolysis activity"/>
    <property type="evidence" value="ECO:0007669"/>
    <property type="project" value="InterPro"/>
</dbReference>
<dbReference type="PANTHER" id="PTHR48085:SF5">
    <property type="entry name" value="CADMIUM_ZINC-TRANSPORTING ATPASE HMA4-RELATED"/>
    <property type="match status" value="1"/>
</dbReference>
<dbReference type="InterPro" id="IPR023298">
    <property type="entry name" value="ATPase_P-typ_TM_dom_sf"/>
</dbReference>
<dbReference type="OrthoDB" id="8552908at2"/>
<proteinExistence type="inferred from homology"/>
<dbReference type="KEGG" id="sutt:SUTMEG_09930"/>
<keyword evidence="4 10" id="KW-0479">Metal-binding</keyword>
<dbReference type="InterPro" id="IPR018303">
    <property type="entry name" value="ATPase_P-typ_P_site"/>
</dbReference>
<comment type="subcellular location">
    <subcellularLocation>
        <location evidence="10">Cell membrane</location>
    </subcellularLocation>
    <subcellularLocation>
        <location evidence="1">Membrane</location>
    </subcellularLocation>
</comment>
<dbReference type="SFLD" id="SFLDG00002">
    <property type="entry name" value="C1.7:_P-type_atpase_like"/>
    <property type="match status" value="1"/>
</dbReference>
<evidence type="ECO:0000256" key="4">
    <source>
        <dbReference type="ARBA" id="ARBA00022723"/>
    </source>
</evidence>
<dbReference type="EMBL" id="AP018786">
    <property type="protein sequence ID" value="BBF23102.1"/>
    <property type="molecule type" value="Genomic_DNA"/>
</dbReference>
<keyword evidence="13" id="KW-1185">Reference proteome</keyword>
<keyword evidence="10" id="KW-0547">Nucleotide-binding</keyword>
<feature type="transmembrane region" description="Helical" evidence="10">
    <location>
        <begin position="748"/>
        <end position="769"/>
    </location>
</feature>
<dbReference type="SFLD" id="SFLDS00003">
    <property type="entry name" value="Haloacid_Dehalogenase"/>
    <property type="match status" value="1"/>
</dbReference>
<dbReference type="NCBIfam" id="TIGR01494">
    <property type="entry name" value="ATPase_P-type"/>
    <property type="match status" value="1"/>
</dbReference>
<dbReference type="GO" id="GO:0005886">
    <property type="term" value="C:plasma membrane"/>
    <property type="evidence" value="ECO:0007669"/>
    <property type="project" value="UniProtKB-SubCell"/>
</dbReference>
<dbReference type="Gene3D" id="3.40.1110.10">
    <property type="entry name" value="Calcium-transporting ATPase, cytoplasmic domain N"/>
    <property type="match status" value="1"/>
</dbReference>
<comment type="catalytic activity">
    <reaction evidence="9">
        <text>Zn(2+)(in) + ATP + H2O = Zn(2+)(out) + ADP + phosphate + H(+)</text>
        <dbReference type="Rhea" id="RHEA:20621"/>
        <dbReference type="ChEBI" id="CHEBI:15377"/>
        <dbReference type="ChEBI" id="CHEBI:15378"/>
        <dbReference type="ChEBI" id="CHEBI:29105"/>
        <dbReference type="ChEBI" id="CHEBI:30616"/>
        <dbReference type="ChEBI" id="CHEBI:43474"/>
        <dbReference type="ChEBI" id="CHEBI:456216"/>
        <dbReference type="EC" id="7.2.2.12"/>
    </reaction>
</comment>
<dbReference type="SUPFAM" id="SSF81665">
    <property type="entry name" value="Calcium ATPase, transmembrane domain M"/>
    <property type="match status" value="1"/>
</dbReference>
<feature type="domain" description="P-type ATPase A" evidence="11">
    <location>
        <begin position="292"/>
        <end position="392"/>
    </location>
</feature>
<evidence type="ECO:0000256" key="10">
    <source>
        <dbReference type="RuleBase" id="RU362081"/>
    </source>
</evidence>
<dbReference type="Pfam" id="PF00122">
    <property type="entry name" value="E1-E2_ATPase"/>
    <property type="match status" value="1"/>
</dbReference>
<dbReference type="InterPro" id="IPR008250">
    <property type="entry name" value="ATPase_P-typ_transduc_dom_A_sf"/>
</dbReference>
<name>A0A2Z6I9S0_9BURK</name>
<keyword evidence="3 10" id="KW-0812">Transmembrane</keyword>
<evidence type="ECO:0000256" key="2">
    <source>
        <dbReference type="ARBA" id="ARBA00006024"/>
    </source>
</evidence>
<dbReference type="GO" id="GO:0015086">
    <property type="term" value="F:cadmium ion transmembrane transporter activity"/>
    <property type="evidence" value="ECO:0007669"/>
    <property type="project" value="TreeGrafter"/>
</dbReference>
<keyword evidence="7 10" id="KW-0472">Membrane</keyword>
<dbReference type="InterPro" id="IPR027256">
    <property type="entry name" value="P-typ_ATPase_IB"/>
</dbReference>
<dbReference type="GO" id="GO:0016463">
    <property type="term" value="F:P-type zinc transporter activity"/>
    <property type="evidence" value="ECO:0007669"/>
    <property type="project" value="UniProtKB-EC"/>
</dbReference>
<dbReference type="PANTHER" id="PTHR48085">
    <property type="entry name" value="CADMIUM/ZINC-TRANSPORTING ATPASE HMA2-RELATED"/>
    <property type="match status" value="1"/>
</dbReference>
<dbReference type="InterPro" id="IPR036163">
    <property type="entry name" value="HMA_dom_sf"/>
</dbReference>
<feature type="transmembrane region" description="Helical" evidence="10">
    <location>
        <begin position="408"/>
        <end position="432"/>
    </location>
</feature>
<dbReference type="AlphaFoldDB" id="A0A2Z6I9S0"/>
<dbReference type="SUPFAM" id="SSF56784">
    <property type="entry name" value="HAD-like"/>
    <property type="match status" value="1"/>
</dbReference>
<sequence length="805" mass="85416">MPLPSTLRFRVPDMCCPVEFEHYAKALARLAASHGFAASALAAVPDYGTRTLTVTFASEALRETLTPELVLEALRSGGDRAELVDAPRTGTVLLAVPAMDCPVEAGEIEREFKRSGIGSYEFRIMTRTIAVPAESVEAACEAVRRAGYEATPLAGGEKHAAGTAHGEGAREERLPWGRYGTGLVFAILSEAIELLGEYGVISGGMMLEAAGFLFAAAAIFTVGLGTFRKGLLALTKGTLNMNTLMAVAVTGGVLIGAWPEAAMVMVLFEISEAIEGLSMARARRSIRDLMTVTPERALVKGDAGYVETPVEAVAPGARIRVAPGDRIPLDGRILEGSTTLDQSAVTGESMPVEKSSGDEVWAGTVNLTSTVDVLVTKPASMSLTARIIEMVENAQASKSRVQRFVDRFAAVYTPIVFLAALLVVAVPPLFFGGDFVEWLYKGLCLLVIACPCALVISTPVTIVSALATATRCGLLIKGGLPLEEARRIRTVALDKTGTLTKGEPRVERIHLFAGLTDATILPVAASLAAMNKHPLSRAIARHAEERNTPFLDVVDFTALPGRGVKGRVRNGEAFLVNLAELEERGWATDEVREVFRLAAKSGRSTVALADAFGVEAVFELADEIRPDARAGLEALRAEGIEPVLLTGDNRAAAFALGHAIGLPESAIDAELLPDEKLEHIRRLQKRGFTAMVGDGINDAPALAQADLGIAMGIRGTDSAIEAADVALMDDRISSLTSLVRLSRMTHSVLVQNIVFALGVKFVFAALALAGHATMWMAVFADTGTCLIVVANGLRMLRAKSRAEGR</sequence>
<dbReference type="Gene3D" id="2.70.150.10">
    <property type="entry name" value="Calcium-transporting ATPase, cytoplasmic transduction domain A"/>
    <property type="match status" value="1"/>
</dbReference>
<dbReference type="PRINTS" id="PR00119">
    <property type="entry name" value="CATATPASE"/>
</dbReference>
<keyword evidence="5" id="KW-1278">Translocase</keyword>
<dbReference type="FunFam" id="2.70.150.10:FF:000002">
    <property type="entry name" value="Copper-transporting ATPase 1, putative"/>
    <property type="match status" value="1"/>
</dbReference>
<keyword evidence="6 10" id="KW-1133">Transmembrane helix</keyword>
<protein>
    <recommendedName>
        <fullName evidence="8">P-type Zn(2+) transporter</fullName>
        <ecNumber evidence="8">7.2.2.12</ecNumber>
    </recommendedName>
</protein>
<dbReference type="InterPro" id="IPR044492">
    <property type="entry name" value="P_typ_ATPase_HD_dom"/>
</dbReference>
<feature type="transmembrane region" description="Helical" evidence="10">
    <location>
        <begin position="207"/>
        <end position="227"/>
    </location>
</feature>
<dbReference type="InterPro" id="IPR036412">
    <property type="entry name" value="HAD-like_sf"/>
</dbReference>
<dbReference type="Pfam" id="PF00702">
    <property type="entry name" value="Hydrolase"/>
    <property type="match status" value="1"/>
</dbReference>
<dbReference type="InterPro" id="IPR023214">
    <property type="entry name" value="HAD_sf"/>
</dbReference>
<evidence type="ECO:0000256" key="6">
    <source>
        <dbReference type="ARBA" id="ARBA00022989"/>
    </source>
</evidence>
<keyword evidence="10" id="KW-0067">ATP-binding</keyword>
<dbReference type="SUPFAM" id="SSF81653">
    <property type="entry name" value="Calcium ATPase, transduction domain A"/>
    <property type="match status" value="1"/>
</dbReference>
<organism evidence="12 13">
    <name type="scientific">Sutterella megalosphaeroides</name>
    <dbReference type="NCBI Taxonomy" id="2494234"/>
    <lineage>
        <taxon>Bacteria</taxon>
        <taxon>Pseudomonadati</taxon>
        <taxon>Pseudomonadota</taxon>
        <taxon>Betaproteobacteria</taxon>
        <taxon>Burkholderiales</taxon>
        <taxon>Sutterellaceae</taxon>
        <taxon>Sutterella</taxon>
    </lineage>
</organism>
<keyword evidence="10" id="KW-1003">Cell membrane</keyword>
<dbReference type="InterPro" id="IPR001757">
    <property type="entry name" value="P_typ_ATPase"/>
</dbReference>
<dbReference type="NCBIfam" id="TIGR01525">
    <property type="entry name" value="ATPase-IB_hvy"/>
    <property type="match status" value="1"/>
</dbReference>
<evidence type="ECO:0000256" key="5">
    <source>
        <dbReference type="ARBA" id="ARBA00022967"/>
    </source>
</evidence>
<dbReference type="EC" id="7.2.2.12" evidence="8"/>
<dbReference type="PROSITE" id="PS00154">
    <property type="entry name" value="ATPASE_E1_E2"/>
    <property type="match status" value="1"/>
</dbReference>
<dbReference type="Gene3D" id="3.40.50.1000">
    <property type="entry name" value="HAD superfamily/HAD-like"/>
    <property type="match status" value="1"/>
</dbReference>
<comment type="similarity">
    <text evidence="2 10">Belongs to the cation transport ATPase (P-type) (TC 3.A.3) family. Type IB subfamily.</text>
</comment>